<evidence type="ECO:0000256" key="17">
    <source>
        <dbReference type="ARBA" id="ARBA00032892"/>
    </source>
</evidence>
<evidence type="ECO:0000256" key="8">
    <source>
        <dbReference type="ARBA" id="ARBA00022516"/>
    </source>
</evidence>
<dbReference type="InterPro" id="IPR036265">
    <property type="entry name" value="HIT-like_sf"/>
</dbReference>
<evidence type="ECO:0000256" key="12">
    <source>
        <dbReference type="ARBA" id="ARBA00023098"/>
    </source>
</evidence>
<evidence type="ECO:0000256" key="6">
    <source>
        <dbReference type="ARBA" id="ARBA00012375"/>
    </source>
</evidence>
<evidence type="ECO:0000256" key="11">
    <source>
        <dbReference type="ARBA" id="ARBA00022989"/>
    </source>
</evidence>
<evidence type="ECO:0000313" key="18">
    <source>
        <dbReference type="EMBL" id="GAA2488399.1"/>
    </source>
</evidence>
<evidence type="ECO:0000256" key="2">
    <source>
        <dbReference type="ARBA" id="ARBA00004162"/>
    </source>
</evidence>
<evidence type="ECO:0000256" key="14">
    <source>
        <dbReference type="ARBA" id="ARBA00023209"/>
    </source>
</evidence>
<dbReference type="InterPro" id="IPR003763">
    <property type="entry name" value="CDP-diacylglyc_Pase"/>
</dbReference>
<dbReference type="EC" id="3.6.1.26" evidence="6"/>
<evidence type="ECO:0000256" key="9">
    <source>
        <dbReference type="ARBA" id="ARBA00022692"/>
    </source>
</evidence>
<keyword evidence="15" id="KW-1208">Phospholipid metabolism</keyword>
<keyword evidence="13" id="KW-0472">Membrane</keyword>
<dbReference type="EMBL" id="BAAATA010000012">
    <property type="protein sequence ID" value="GAA2488399.1"/>
    <property type="molecule type" value="Genomic_DNA"/>
</dbReference>
<dbReference type="Proteomes" id="UP001501358">
    <property type="component" value="Unassembled WGS sequence"/>
</dbReference>
<keyword evidence="10" id="KW-0378">Hydrolase</keyword>
<reference evidence="18 19" key="1">
    <citation type="journal article" date="2019" name="Int. J. Syst. Evol. Microbiol.">
        <title>The Global Catalogue of Microorganisms (GCM) 10K type strain sequencing project: providing services to taxonomists for standard genome sequencing and annotation.</title>
        <authorList>
            <consortium name="The Broad Institute Genomics Platform"/>
            <consortium name="The Broad Institute Genome Sequencing Center for Infectious Disease"/>
            <person name="Wu L."/>
            <person name="Ma J."/>
        </authorList>
    </citation>
    <scope>NUCLEOTIDE SEQUENCE [LARGE SCALE GENOMIC DNA]</scope>
    <source>
        <strain evidence="18 19">JCM 6307</strain>
    </source>
</reference>
<comment type="pathway">
    <text evidence="3">Phospholipid metabolism; CDP-diacylglycerol degradation; phosphatidate from CDP-diacylglycerol: step 1/1.</text>
</comment>
<evidence type="ECO:0000313" key="19">
    <source>
        <dbReference type="Proteomes" id="UP001501358"/>
    </source>
</evidence>
<comment type="catalytic activity">
    <reaction evidence="1">
        <text>a CDP-1,2-diacyl-sn-glycerol + H2O = a 1,2-diacyl-sn-glycero-3-phosphate + CMP + 2 H(+)</text>
        <dbReference type="Rhea" id="RHEA:15221"/>
        <dbReference type="ChEBI" id="CHEBI:15377"/>
        <dbReference type="ChEBI" id="CHEBI:15378"/>
        <dbReference type="ChEBI" id="CHEBI:58332"/>
        <dbReference type="ChEBI" id="CHEBI:58608"/>
        <dbReference type="ChEBI" id="CHEBI:60377"/>
        <dbReference type="EC" id="3.6.1.26"/>
    </reaction>
</comment>
<name>A0ABN3LQB5_9ACTN</name>
<evidence type="ECO:0000256" key="4">
    <source>
        <dbReference type="ARBA" id="ARBA00005189"/>
    </source>
</evidence>
<comment type="subcellular location">
    <subcellularLocation>
        <location evidence="2">Cell membrane</location>
        <topology evidence="2">Single-pass membrane protein</topology>
    </subcellularLocation>
</comment>
<evidence type="ECO:0000256" key="3">
    <source>
        <dbReference type="ARBA" id="ARBA00004927"/>
    </source>
</evidence>
<keyword evidence="11" id="KW-1133">Transmembrane helix</keyword>
<evidence type="ECO:0000256" key="16">
    <source>
        <dbReference type="ARBA" id="ARBA00032888"/>
    </source>
</evidence>
<evidence type="ECO:0000256" key="5">
    <source>
        <dbReference type="ARBA" id="ARBA00006435"/>
    </source>
</evidence>
<sequence>MTVLLSGAPALSQAKSPERLARDLCSATRATQGAQATTRGKAPLDVGPVALCGSNNDSGGRNGLWDRVKQCRANHNTCLKYTSNYILLRGSAPATNNYLLIPNLRIKGIECPYLWSNANPPKHYWRQAWDEAHHNPAHVRTVNGQGVGLGVNALYSTDHHRVRTQDQLHIHMANIRAGVRGTLDNADARITDQPNEWATSIVSVGGRNYRVLKLRHAGDLDRNLFKLLHDHVVAREAGGDMARQMMVVTRRPKGGYYVLNSEATLPQGRGTSSADRLLDYY</sequence>
<gene>
    <name evidence="18" type="ORF">GCM10010406_25660</name>
</gene>
<evidence type="ECO:0000256" key="10">
    <source>
        <dbReference type="ARBA" id="ARBA00022801"/>
    </source>
</evidence>
<evidence type="ECO:0000256" key="13">
    <source>
        <dbReference type="ARBA" id="ARBA00023136"/>
    </source>
</evidence>
<evidence type="ECO:0000256" key="1">
    <source>
        <dbReference type="ARBA" id="ARBA00001007"/>
    </source>
</evidence>
<keyword evidence="8" id="KW-0444">Lipid biosynthesis</keyword>
<comment type="similarity">
    <text evidence="5">Belongs to the Cdh family.</text>
</comment>
<keyword evidence="12" id="KW-0443">Lipid metabolism</keyword>
<dbReference type="SUPFAM" id="SSF54197">
    <property type="entry name" value="HIT-like"/>
    <property type="match status" value="1"/>
</dbReference>
<accession>A0ABN3LQB5</accession>
<organism evidence="18 19">
    <name type="scientific">Streptomyces thermolineatus</name>
    <dbReference type="NCBI Taxonomy" id="44033"/>
    <lineage>
        <taxon>Bacteria</taxon>
        <taxon>Bacillati</taxon>
        <taxon>Actinomycetota</taxon>
        <taxon>Actinomycetes</taxon>
        <taxon>Kitasatosporales</taxon>
        <taxon>Streptomycetaceae</taxon>
        <taxon>Streptomyces</taxon>
    </lineage>
</organism>
<keyword evidence="19" id="KW-1185">Reference proteome</keyword>
<dbReference type="RefSeq" id="WP_344383331.1">
    <property type="nucleotide sequence ID" value="NZ_BAAATA010000012.1"/>
</dbReference>
<evidence type="ECO:0000256" key="7">
    <source>
        <dbReference type="ARBA" id="ARBA00022475"/>
    </source>
</evidence>
<dbReference type="Gene3D" id="3.30.428.30">
    <property type="entry name" value="HIT family - CDH-like"/>
    <property type="match status" value="1"/>
</dbReference>
<proteinExistence type="inferred from homology"/>
<keyword evidence="9" id="KW-0812">Transmembrane</keyword>
<keyword evidence="7" id="KW-1003">Cell membrane</keyword>
<dbReference type="Pfam" id="PF02611">
    <property type="entry name" value="CDH"/>
    <property type="match status" value="1"/>
</dbReference>
<comment type="caution">
    <text evidence="18">The sequence shown here is derived from an EMBL/GenBank/DDBJ whole genome shotgun (WGS) entry which is preliminary data.</text>
</comment>
<evidence type="ECO:0000256" key="15">
    <source>
        <dbReference type="ARBA" id="ARBA00023264"/>
    </source>
</evidence>
<comment type="pathway">
    <text evidence="4">Lipid metabolism.</text>
</comment>
<protein>
    <recommendedName>
        <fullName evidence="6">CDP-diacylglycerol diphosphatase</fullName>
        <ecNumber evidence="6">3.6.1.26</ecNumber>
    </recommendedName>
    <alternativeName>
        <fullName evidence="16">CDP-diacylglycerol phosphatidylhydrolase</fullName>
    </alternativeName>
    <alternativeName>
        <fullName evidence="17">CDP-diglyceride hydrolase</fullName>
    </alternativeName>
</protein>
<keyword evidence="14" id="KW-0594">Phospholipid biosynthesis</keyword>